<reference evidence="4" key="1">
    <citation type="submission" date="2014-11" db="EMBL/GenBank/DDBJ databases">
        <authorList>
            <person name="Otto D Thomas"/>
            <person name="Naeem Raeece"/>
        </authorList>
    </citation>
    <scope>NUCLEOTIDE SEQUENCE</scope>
</reference>
<dbReference type="PANTHER" id="PTHR43116">
    <property type="entry name" value="PEPTIDE CHAIN RELEASE FACTOR 2"/>
    <property type="match status" value="1"/>
</dbReference>
<dbReference type="EMBL" id="CDMZ01000894">
    <property type="protein sequence ID" value="CEM23495.1"/>
    <property type="molecule type" value="Genomic_DNA"/>
</dbReference>
<dbReference type="PROSITE" id="PS00745">
    <property type="entry name" value="RF_PROK_I"/>
    <property type="match status" value="1"/>
</dbReference>
<evidence type="ECO:0000259" key="3">
    <source>
        <dbReference type="PROSITE" id="PS00745"/>
    </source>
</evidence>
<keyword evidence="2" id="KW-0175">Coiled coil</keyword>
<dbReference type="SUPFAM" id="SSF75620">
    <property type="entry name" value="Release factor"/>
    <property type="match status" value="1"/>
</dbReference>
<dbReference type="SMART" id="SM00937">
    <property type="entry name" value="PCRF"/>
    <property type="match status" value="1"/>
</dbReference>
<dbReference type="GO" id="GO:0003747">
    <property type="term" value="F:translation release factor activity"/>
    <property type="evidence" value="ECO:0007669"/>
    <property type="project" value="InterPro"/>
</dbReference>
<dbReference type="Gene3D" id="3.30.70.1660">
    <property type="match status" value="1"/>
</dbReference>
<evidence type="ECO:0000256" key="2">
    <source>
        <dbReference type="SAM" id="Coils"/>
    </source>
</evidence>
<dbReference type="Pfam" id="PF00472">
    <property type="entry name" value="RF-1"/>
    <property type="match status" value="1"/>
</dbReference>
<dbReference type="VEuPathDB" id="CryptoDB:Cvel_4184"/>
<organism evidence="4">
    <name type="scientific">Chromera velia CCMP2878</name>
    <dbReference type="NCBI Taxonomy" id="1169474"/>
    <lineage>
        <taxon>Eukaryota</taxon>
        <taxon>Sar</taxon>
        <taxon>Alveolata</taxon>
        <taxon>Colpodellida</taxon>
        <taxon>Chromeraceae</taxon>
        <taxon>Chromera</taxon>
    </lineage>
</organism>
<accession>A0A0G4G5I3</accession>
<dbReference type="PhylomeDB" id="A0A0G4G5I3"/>
<dbReference type="Pfam" id="PF03462">
    <property type="entry name" value="PCRF"/>
    <property type="match status" value="1"/>
</dbReference>
<dbReference type="InterPro" id="IPR005139">
    <property type="entry name" value="PCRF"/>
</dbReference>
<evidence type="ECO:0000256" key="1">
    <source>
        <dbReference type="ARBA" id="ARBA00010835"/>
    </source>
</evidence>
<dbReference type="Gene3D" id="3.30.160.20">
    <property type="match status" value="1"/>
</dbReference>
<feature type="coiled-coil region" evidence="2">
    <location>
        <begin position="124"/>
        <end position="158"/>
    </location>
</feature>
<dbReference type="PANTHER" id="PTHR43116:SF3">
    <property type="entry name" value="CLASS I PEPTIDE CHAIN RELEASE FACTOR"/>
    <property type="match status" value="1"/>
</dbReference>
<feature type="domain" description="Prokaryotic-type class I peptide chain release factors" evidence="3">
    <location>
        <begin position="299"/>
        <end position="315"/>
    </location>
</feature>
<evidence type="ECO:0000313" key="4">
    <source>
        <dbReference type="EMBL" id="CEM23495.1"/>
    </source>
</evidence>
<dbReference type="InterPro" id="IPR045853">
    <property type="entry name" value="Pep_chain_release_fac_I_sf"/>
</dbReference>
<proteinExistence type="inferred from homology"/>
<dbReference type="GO" id="GO:0005737">
    <property type="term" value="C:cytoplasm"/>
    <property type="evidence" value="ECO:0007669"/>
    <property type="project" value="UniProtKB-ARBA"/>
</dbReference>
<dbReference type="AlphaFoldDB" id="A0A0G4G5I3"/>
<dbReference type="InterPro" id="IPR000352">
    <property type="entry name" value="Pep_chain_release_fac_I"/>
</dbReference>
<gene>
    <name evidence="4" type="ORF">Cvel_4184</name>
</gene>
<protein>
    <recommendedName>
        <fullName evidence="3">Prokaryotic-type class I peptide chain release factors domain-containing protein</fullName>
    </recommendedName>
</protein>
<comment type="similarity">
    <text evidence="1">Belongs to the prokaryotic/mitochondrial release factor family.</text>
</comment>
<feature type="coiled-coil region" evidence="2">
    <location>
        <begin position="335"/>
        <end position="362"/>
    </location>
</feature>
<name>A0A0G4G5I3_9ALVE</name>
<sequence>MGGIHLLRLSGGKTTLSLGVKRKLERNFAGWPLVRRAGCSEWELERGRKYSSTSAAFSPPSSVASSCAWQRAVTEKLKARLDAVCATEREESRDGVGAVSGGELFLLREEISNLQKALDEDVELLSLAEELGDSKETLEEMRDEIKRREEEVQRLSETVANTLLPRGGCFLEIISGAGGIEAMDFVKILVEMYCQWSRQQSAERPGEVEEAAVLSVTEGEGGGYRSASLRVGGERSFGFLEGEAGVHRLIRNSPFNRAGKRMTSFAAVAVFPERTQDLKAGGRGEDDLRSEGLKIETFRSSGPGGQSVNTLDSAVRITHLPSGLSVVCRASSSPLENKRAALSLLQAKLDSIEKAKAAERAREYASPLDDVSFGRQIRTYTLDPTQLVKDGRTKLQSQDVDGVLSGRTLQEFIEQFLLWKLLGESFAYLNDRKS</sequence>